<feature type="region of interest" description="Disordered" evidence="1">
    <location>
        <begin position="127"/>
        <end position="154"/>
    </location>
</feature>
<name>A0A5C4VMS0_9ACTN</name>
<evidence type="ECO:0000313" key="2">
    <source>
        <dbReference type="EMBL" id="KAB8189511.1"/>
    </source>
</evidence>
<dbReference type="RefSeq" id="WP_139635356.1">
    <property type="nucleotide sequence ID" value="NZ_VDLX02000019.1"/>
</dbReference>
<protein>
    <submittedName>
        <fullName evidence="2">Uncharacterized protein</fullName>
    </submittedName>
</protein>
<dbReference type="EMBL" id="VDLX02000019">
    <property type="protein sequence ID" value="KAB8189511.1"/>
    <property type="molecule type" value="Genomic_DNA"/>
</dbReference>
<feature type="compositionally biased region" description="Low complexity" evidence="1">
    <location>
        <begin position="141"/>
        <end position="154"/>
    </location>
</feature>
<gene>
    <name evidence="2" type="ORF">FH608_038575</name>
</gene>
<evidence type="ECO:0000313" key="3">
    <source>
        <dbReference type="Proteomes" id="UP000312512"/>
    </source>
</evidence>
<comment type="caution">
    <text evidence="2">The sequence shown here is derived from an EMBL/GenBank/DDBJ whole genome shotgun (WGS) entry which is preliminary data.</text>
</comment>
<proteinExistence type="predicted"/>
<reference evidence="2 3" key="1">
    <citation type="submission" date="2019-10" db="EMBL/GenBank/DDBJ databases">
        <title>Nonomuraea sp. nov., isolated from Phyllanthus amarus.</title>
        <authorList>
            <person name="Klykleung N."/>
            <person name="Tanasupawat S."/>
        </authorList>
    </citation>
    <scope>NUCLEOTIDE SEQUENCE [LARGE SCALE GENOMIC DNA]</scope>
    <source>
        <strain evidence="2 3">PA1-10</strain>
    </source>
</reference>
<dbReference type="Proteomes" id="UP000312512">
    <property type="component" value="Unassembled WGS sequence"/>
</dbReference>
<accession>A0A5C4VMS0</accession>
<dbReference type="AlphaFoldDB" id="A0A5C4VMS0"/>
<organism evidence="2 3">
    <name type="scientific">Nonomuraea phyllanthi</name>
    <dbReference type="NCBI Taxonomy" id="2219224"/>
    <lineage>
        <taxon>Bacteria</taxon>
        <taxon>Bacillati</taxon>
        <taxon>Actinomycetota</taxon>
        <taxon>Actinomycetes</taxon>
        <taxon>Streptosporangiales</taxon>
        <taxon>Streptosporangiaceae</taxon>
        <taxon>Nonomuraea</taxon>
    </lineage>
</organism>
<evidence type="ECO:0000256" key="1">
    <source>
        <dbReference type="SAM" id="MobiDB-lite"/>
    </source>
</evidence>
<sequence length="154" mass="15266">MHGMINKGGAATIRVSQLSDRAAHNEDDPLLIPLCGGVAAGVVAGPSGQCGEVGGSGEDPGAETGGDAVLDTVSHITELADDRGAVQGAAVGGFQARESFGDLFEGSDGDGVEPGLAAAQWAGCGVEQVRGGGDQRGPTMSSRTSRRSSSSRSI</sequence>
<keyword evidence="3" id="KW-1185">Reference proteome</keyword>